<reference evidence="2 3" key="1">
    <citation type="submission" date="2021-03" db="EMBL/GenBank/DDBJ databases">
        <title>Sequencing the genomes of 1000 actinobacteria strains.</title>
        <authorList>
            <person name="Klenk H.-P."/>
        </authorList>
    </citation>
    <scope>NUCLEOTIDE SEQUENCE [LARGE SCALE GENOMIC DNA]</scope>
    <source>
        <strain evidence="2 3">DSM 45516</strain>
    </source>
</reference>
<protein>
    <recommendedName>
        <fullName evidence="4">SH3 domain-containing protein</fullName>
    </recommendedName>
</protein>
<keyword evidence="1" id="KW-0732">Signal</keyword>
<feature type="chain" id="PRO_5047053585" description="SH3 domain-containing protein" evidence="1">
    <location>
        <begin position="25"/>
        <end position="110"/>
    </location>
</feature>
<evidence type="ECO:0000256" key="1">
    <source>
        <dbReference type="SAM" id="SignalP"/>
    </source>
</evidence>
<dbReference type="Proteomes" id="UP001519325">
    <property type="component" value="Unassembled WGS sequence"/>
</dbReference>
<proteinExistence type="predicted"/>
<comment type="caution">
    <text evidence="2">The sequence shown here is derived from an EMBL/GenBank/DDBJ whole genome shotgun (WGS) entry which is preliminary data.</text>
</comment>
<dbReference type="RefSeq" id="WP_209886470.1">
    <property type="nucleotide sequence ID" value="NZ_JAGGMR010000001.1"/>
</dbReference>
<keyword evidence="3" id="KW-1185">Reference proteome</keyword>
<accession>A0ABS4QAT4</accession>
<feature type="signal peptide" evidence="1">
    <location>
        <begin position="1"/>
        <end position="24"/>
    </location>
</feature>
<name>A0ABS4QAT4_9NOCA</name>
<dbReference type="EMBL" id="JAGGMR010000001">
    <property type="protein sequence ID" value="MBP2188772.1"/>
    <property type="molecule type" value="Genomic_DNA"/>
</dbReference>
<gene>
    <name evidence="2" type="ORF">BJ987_001673</name>
</gene>
<sequence length="110" mass="11723">MKKAFALATLALGTTLSLTGVAHAEPNGDPAKYADFTAEFVPANTPAALEASKQGKHLIMSPYGTSRTIACRGNNADVPIYECMQEDDLGWISLRVIEVPGVGPTWTYLP</sequence>
<organism evidence="2 3">
    <name type="scientific">Nocardia goodfellowii</name>
    <dbReference type="NCBI Taxonomy" id="882446"/>
    <lineage>
        <taxon>Bacteria</taxon>
        <taxon>Bacillati</taxon>
        <taxon>Actinomycetota</taxon>
        <taxon>Actinomycetes</taxon>
        <taxon>Mycobacteriales</taxon>
        <taxon>Nocardiaceae</taxon>
        <taxon>Nocardia</taxon>
    </lineage>
</organism>
<evidence type="ECO:0008006" key="4">
    <source>
        <dbReference type="Google" id="ProtNLM"/>
    </source>
</evidence>
<evidence type="ECO:0000313" key="2">
    <source>
        <dbReference type="EMBL" id="MBP2188772.1"/>
    </source>
</evidence>
<evidence type="ECO:0000313" key="3">
    <source>
        <dbReference type="Proteomes" id="UP001519325"/>
    </source>
</evidence>